<organism evidence="2 3">
    <name type="scientific">Larkinella arboricola</name>
    <dbReference type="NCBI Taxonomy" id="643671"/>
    <lineage>
        <taxon>Bacteria</taxon>
        <taxon>Pseudomonadati</taxon>
        <taxon>Bacteroidota</taxon>
        <taxon>Cytophagia</taxon>
        <taxon>Cytophagales</taxon>
        <taxon>Spirosomataceae</taxon>
        <taxon>Larkinella</taxon>
    </lineage>
</organism>
<dbReference type="Proteomes" id="UP000248790">
    <property type="component" value="Unassembled WGS sequence"/>
</dbReference>
<dbReference type="Gene3D" id="3.30.70.100">
    <property type="match status" value="1"/>
</dbReference>
<protein>
    <submittedName>
        <fullName evidence="2">Copper chaperone CopZ</fullName>
    </submittedName>
</protein>
<dbReference type="InterPro" id="IPR036163">
    <property type="entry name" value="HMA_dom_sf"/>
</dbReference>
<dbReference type="OrthoDB" id="677920at2"/>
<evidence type="ECO:0000259" key="1">
    <source>
        <dbReference type="PROSITE" id="PS50846"/>
    </source>
</evidence>
<dbReference type="RefSeq" id="WP_111627477.1">
    <property type="nucleotide sequence ID" value="NZ_QLMC01000001.1"/>
</dbReference>
<feature type="domain" description="HMA" evidence="1">
    <location>
        <begin position="1"/>
        <end position="65"/>
    </location>
</feature>
<dbReference type="GO" id="GO:0046872">
    <property type="term" value="F:metal ion binding"/>
    <property type="evidence" value="ECO:0007669"/>
    <property type="project" value="InterPro"/>
</dbReference>
<name>A0A327X6V6_LARAB</name>
<dbReference type="EMBL" id="QLMC01000001">
    <property type="protein sequence ID" value="RAK02695.1"/>
    <property type="molecule type" value="Genomic_DNA"/>
</dbReference>
<dbReference type="AlphaFoldDB" id="A0A327X6V6"/>
<dbReference type="CDD" id="cd00371">
    <property type="entry name" value="HMA"/>
    <property type="match status" value="1"/>
</dbReference>
<reference evidence="2 3" key="1">
    <citation type="submission" date="2018-06" db="EMBL/GenBank/DDBJ databases">
        <title>Genomic Encyclopedia of Archaeal and Bacterial Type Strains, Phase II (KMG-II): from individual species to whole genera.</title>
        <authorList>
            <person name="Goeker M."/>
        </authorList>
    </citation>
    <scope>NUCLEOTIDE SEQUENCE [LARGE SCALE GENOMIC DNA]</scope>
    <source>
        <strain evidence="2 3">DSM 21851</strain>
    </source>
</reference>
<gene>
    <name evidence="2" type="ORF">LX87_00815</name>
</gene>
<keyword evidence="3" id="KW-1185">Reference proteome</keyword>
<proteinExistence type="predicted"/>
<dbReference type="SUPFAM" id="SSF55008">
    <property type="entry name" value="HMA, heavy metal-associated domain"/>
    <property type="match status" value="1"/>
</dbReference>
<evidence type="ECO:0000313" key="3">
    <source>
        <dbReference type="Proteomes" id="UP000248790"/>
    </source>
</evidence>
<evidence type="ECO:0000313" key="2">
    <source>
        <dbReference type="EMBL" id="RAK02695.1"/>
    </source>
</evidence>
<sequence length="67" mass="7242">MEKLTFKTNIKCGGCVATVTPFLNKAVGDNNWQVDTQNPDKLLTVEGATADQVKEALKDAGYKAELV</sequence>
<comment type="caution">
    <text evidence="2">The sequence shown here is derived from an EMBL/GenBank/DDBJ whole genome shotgun (WGS) entry which is preliminary data.</text>
</comment>
<accession>A0A327X6V6</accession>
<dbReference type="InterPro" id="IPR006121">
    <property type="entry name" value="HMA_dom"/>
</dbReference>
<dbReference type="PROSITE" id="PS50846">
    <property type="entry name" value="HMA_2"/>
    <property type="match status" value="1"/>
</dbReference>